<organism evidence="2">
    <name type="scientific">Culex pipiens</name>
    <name type="common">House mosquito</name>
    <dbReference type="NCBI Taxonomy" id="7175"/>
    <lineage>
        <taxon>Eukaryota</taxon>
        <taxon>Metazoa</taxon>
        <taxon>Ecdysozoa</taxon>
        <taxon>Arthropoda</taxon>
        <taxon>Hexapoda</taxon>
        <taxon>Insecta</taxon>
        <taxon>Pterygota</taxon>
        <taxon>Neoptera</taxon>
        <taxon>Endopterygota</taxon>
        <taxon>Diptera</taxon>
        <taxon>Nematocera</taxon>
        <taxon>Culicoidea</taxon>
        <taxon>Culicidae</taxon>
        <taxon>Culicinae</taxon>
        <taxon>Culicini</taxon>
        <taxon>Culex</taxon>
        <taxon>Culex</taxon>
    </lineage>
</organism>
<evidence type="ECO:0000313" key="2">
    <source>
        <dbReference type="EMBL" id="CAG6550507.1"/>
    </source>
</evidence>
<feature type="region of interest" description="Disordered" evidence="1">
    <location>
        <begin position="1"/>
        <end position="25"/>
    </location>
</feature>
<feature type="compositionally biased region" description="Polar residues" evidence="1">
    <location>
        <begin position="1"/>
        <end position="17"/>
    </location>
</feature>
<evidence type="ECO:0000256" key="1">
    <source>
        <dbReference type="SAM" id="MobiDB-lite"/>
    </source>
</evidence>
<dbReference type="EMBL" id="HBUE01243261">
    <property type="protein sequence ID" value="CAG6550507.1"/>
    <property type="molecule type" value="Transcribed_RNA"/>
</dbReference>
<name>A0A8D8N374_CULPI</name>
<reference evidence="2" key="1">
    <citation type="submission" date="2021-05" db="EMBL/GenBank/DDBJ databases">
        <authorList>
            <person name="Alioto T."/>
            <person name="Alioto T."/>
            <person name="Gomez Garrido J."/>
        </authorList>
    </citation>
    <scope>NUCLEOTIDE SEQUENCE</scope>
</reference>
<accession>A0A8D8N374</accession>
<dbReference type="EMBL" id="HBUE01004183">
    <property type="protein sequence ID" value="CAG6445056.1"/>
    <property type="molecule type" value="Transcribed_RNA"/>
</dbReference>
<proteinExistence type="predicted"/>
<dbReference type="EMBL" id="HBUE01004185">
    <property type="protein sequence ID" value="CAG6445058.1"/>
    <property type="molecule type" value="Transcribed_RNA"/>
</dbReference>
<protein>
    <submittedName>
        <fullName evidence="2">(northern house mosquito) hypothetical protein</fullName>
    </submittedName>
</protein>
<sequence length="110" mass="12358">MNSQQQTLQRKNENNTLPSPPTPTPSKRIFFNLFSEMLDISGWVRMFGDTTLDHRELLCQSIERRALDRDCVVAAAGTRWPASSIVIDGPAAADRGSELMSPILREDRRG</sequence>
<dbReference type="AlphaFoldDB" id="A0A8D8N374"/>
<dbReference type="EMBL" id="HBUE01350361">
    <property type="protein sequence ID" value="CAG6602801.1"/>
    <property type="molecule type" value="Transcribed_RNA"/>
</dbReference>